<protein>
    <recommendedName>
        <fullName evidence="5">Pentatricopeptide repeat-containing protein</fullName>
    </recommendedName>
</protein>
<dbReference type="GO" id="GO:0048731">
    <property type="term" value="P:system development"/>
    <property type="evidence" value="ECO:0007669"/>
    <property type="project" value="UniProtKB-ARBA"/>
</dbReference>
<dbReference type="FunFam" id="1.25.40.10:FF:000158">
    <property type="entry name" value="pentatricopeptide repeat-containing protein At2g33680"/>
    <property type="match status" value="1"/>
</dbReference>
<feature type="repeat" description="PPR" evidence="2">
    <location>
        <begin position="120"/>
        <end position="154"/>
    </location>
</feature>
<dbReference type="NCBIfam" id="TIGR00756">
    <property type="entry name" value="PPR"/>
    <property type="match status" value="3"/>
</dbReference>
<dbReference type="PANTHER" id="PTHR24015">
    <property type="entry name" value="OS07G0578800 PROTEIN-RELATED"/>
    <property type="match status" value="1"/>
</dbReference>
<dbReference type="InterPro" id="IPR046960">
    <property type="entry name" value="PPR_At4g14850-like_plant"/>
</dbReference>
<dbReference type="GO" id="GO:0009451">
    <property type="term" value="P:RNA modification"/>
    <property type="evidence" value="ECO:0007669"/>
    <property type="project" value="InterPro"/>
</dbReference>
<dbReference type="AlphaFoldDB" id="A0A9D4U3A1"/>
<dbReference type="PANTHER" id="PTHR24015:SF548">
    <property type="entry name" value="OS08G0340900 PROTEIN"/>
    <property type="match status" value="1"/>
</dbReference>
<evidence type="ECO:0000313" key="4">
    <source>
        <dbReference type="Proteomes" id="UP000886520"/>
    </source>
</evidence>
<comment type="caution">
    <text evidence="3">The sequence shown here is derived from an EMBL/GenBank/DDBJ whole genome shotgun (WGS) entry which is preliminary data.</text>
</comment>
<dbReference type="FunFam" id="1.25.40.10:FF:000344">
    <property type="entry name" value="Pentatricopeptide repeat-containing protein"/>
    <property type="match status" value="1"/>
</dbReference>
<dbReference type="Pfam" id="PF13041">
    <property type="entry name" value="PPR_2"/>
    <property type="match status" value="2"/>
</dbReference>
<proteinExistence type="predicted"/>
<dbReference type="InterPro" id="IPR011990">
    <property type="entry name" value="TPR-like_helical_dom_sf"/>
</dbReference>
<organism evidence="3 4">
    <name type="scientific">Adiantum capillus-veneris</name>
    <name type="common">Maidenhair fern</name>
    <dbReference type="NCBI Taxonomy" id="13818"/>
    <lineage>
        <taxon>Eukaryota</taxon>
        <taxon>Viridiplantae</taxon>
        <taxon>Streptophyta</taxon>
        <taxon>Embryophyta</taxon>
        <taxon>Tracheophyta</taxon>
        <taxon>Polypodiopsida</taxon>
        <taxon>Polypodiidae</taxon>
        <taxon>Polypodiales</taxon>
        <taxon>Pteridineae</taxon>
        <taxon>Pteridaceae</taxon>
        <taxon>Vittarioideae</taxon>
        <taxon>Adiantum</taxon>
    </lineage>
</organism>
<evidence type="ECO:0000256" key="1">
    <source>
        <dbReference type="ARBA" id="ARBA00022737"/>
    </source>
</evidence>
<evidence type="ECO:0000313" key="3">
    <source>
        <dbReference type="EMBL" id="KAI5060658.1"/>
    </source>
</evidence>
<dbReference type="Gene3D" id="1.25.40.10">
    <property type="entry name" value="Tetratricopeptide repeat domain"/>
    <property type="match status" value="5"/>
</dbReference>
<dbReference type="Proteomes" id="UP000886520">
    <property type="component" value="Chromosome 24"/>
</dbReference>
<dbReference type="FunFam" id="1.25.40.10:FF:000073">
    <property type="entry name" value="Pentatricopeptide repeat-containing protein chloroplastic"/>
    <property type="match status" value="1"/>
</dbReference>
<dbReference type="GO" id="GO:0003723">
    <property type="term" value="F:RNA binding"/>
    <property type="evidence" value="ECO:0007669"/>
    <property type="project" value="InterPro"/>
</dbReference>
<dbReference type="InterPro" id="IPR002885">
    <property type="entry name" value="PPR_rpt"/>
</dbReference>
<dbReference type="EMBL" id="JABFUD020000024">
    <property type="protein sequence ID" value="KAI5060658.1"/>
    <property type="molecule type" value="Genomic_DNA"/>
</dbReference>
<sequence length="650" mass="71556">MQLFKCKPHAVLLVPCEKFSVLGWDEESFAFDSPSDRHAASPQMDEATHLLDAQKASFASSLRSCSNIQGLFYGRCIHHCILQNELSQDVFLTNLLVQMYGMCGALSDCLSLFSHMCKRDYFAWNFLIRALDLNKESEQAIFLYDFMLREGCLPDKHIYASVLSACASNNDLAHGVQMHARVVLCGLVSDTVVGGNLVSMYGKCGQIKDAANVFYCLHEHSPMCWTSLIAAYVEHGKNEDVIELFLKMQQEGTPLDRITFISILSACAHKGALSEGKCIHEFVLENGFGADLAVANSLVNMYGKCGSVKNALDVFGQLQERDLVSWSSMIATFAECEQSGDAWDTFRRMLQESFAPNRVTFINILSALADESLLLVGKQLHAALACQDFKLDALVSTALLNMYRNCGDLGNALFVYRNLPVRDEAANVSILSVCANYGALKDGKEANTFMTLTGVDLESNVCIALVNMYGKCGSLEEAQRTFEMASKHDVILWNAMAAAYSQNGQGLAVLGLFERMQGENVQVNKATYSTLLTACSHAGLVDAACHCFVAMNEYNEMKPVADQFNCMSDLLARTGRLDEAADLVNSMPLKPTASSWFTLLSLCRTHIDVKLGESSAKHGMELDQEGTGSYVVLANIFSHEHGERWNKVSS</sequence>
<reference evidence="3" key="1">
    <citation type="submission" date="2021-01" db="EMBL/GenBank/DDBJ databases">
        <title>Adiantum capillus-veneris genome.</title>
        <authorList>
            <person name="Fang Y."/>
            <person name="Liao Q."/>
        </authorList>
    </citation>
    <scope>NUCLEOTIDE SEQUENCE</scope>
    <source>
        <strain evidence="3">H3</strain>
        <tissue evidence="3">Leaf</tissue>
    </source>
</reference>
<keyword evidence="1" id="KW-0677">Repeat</keyword>
<feature type="repeat" description="PPR" evidence="2">
    <location>
        <begin position="322"/>
        <end position="356"/>
    </location>
</feature>
<feature type="repeat" description="PPR" evidence="2">
    <location>
        <begin position="221"/>
        <end position="255"/>
    </location>
</feature>
<accession>A0A9D4U3A1</accession>
<keyword evidence="4" id="KW-1185">Reference proteome</keyword>
<dbReference type="PROSITE" id="PS51375">
    <property type="entry name" value="PPR"/>
    <property type="match status" value="4"/>
</dbReference>
<dbReference type="Pfam" id="PF01535">
    <property type="entry name" value="PPR"/>
    <property type="match status" value="5"/>
</dbReference>
<feature type="repeat" description="PPR" evidence="2">
    <location>
        <begin position="489"/>
        <end position="523"/>
    </location>
</feature>
<gene>
    <name evidence="3" type="ORF">GOP47_0025078</name>
</gene>
<dbReference type="OrthoDB" id="1892464at2759"/>
<name>A0A9D4U3A1_ADICA</name>
<evidence type="ECO:0008006" key="5">
    <source>
        <dbReference type="Google" id="ProtNLM"/>
    </source>
</evidence>
<evidence type="ECO:0000256" key="2">
    <source>
        <dbReference type="PROSITE-ProRule" id="PRU00708"/>
    </source>
</evidence>